<proteinExistence type="predicted"/>
<sequence length="179" mass="20145">MRIDQKYFKPFLIVLAIVGALIISYFTISTPLDREAAFREQIVKQDSLKTTSWLEVKTSDSLRISDFRGQFVMLYFWSQWSGSSDEGHLKVAELKHSFTNDLEVISAMVGLRKEEALAFISENNFPFHYVAGSQQFSAFGVPGLPAHLLYNPDGKIQYISLGILNKAEVDSLSTIINDG</sequence>
<dbReference type="CDD" id="cd02966">
    <property type="entry name" value="TlpA_like_family"/>
    <property type="match status" value="1"/>
</dbReference>
<evidence type="ECO:0000313" key="3">
    <source>
        <dbReference type="EMBL" id="MCW9712016.1"/>
    </source>
</evidence>
<dbReference type="SUPFAM" id="SSF52833">
    <property type="entry name" value="Thioredoxin-like"/>
    <property type="match status" value="1"/>
</dbReference>
<reference evidence="3 4" key="1">
    <citation type="submission" date="2021-11" db="EMBL/GenBank/DDBJ databases">
        <title>Aliifidinibius sp. nov., a new bacterium isolated from saline soil.</title>
        <authorList>
            <person name="Galisteo C."/>
            <person name="De La Haba R."/>
            <person name="Sanchez-Porro C."/>
            <person name="Ventosa A."/>
        </authorList>
    </citation>
    <scope>NUCLEOTIDE SEQUENCE [LARGE SCALE GENOMIC DNA]</scope>
    <source>
        <strain evidence="3 4">KACC 190600</strain>
    </source>
</reference>
<evidence type="ECO:0000256" key="1">
    <source>
        <dbReference type="SAM" id="Phobius"/>
    </source>
</evidence>
<protein>
    <submittedName>
        <fullName evidence="3">TlpA family protein disulfide reductase</fullName>
    </submittedName>
</protein>
<evidence type="ECO:0000259" key="2">
    <source>
        <dbReference type="Pfam" id="PF00578"/>
    </source>
</evidence>
<dbReference type="RefSeq" id="WP_265787660.1">
    <property type="nucleotide sequence ID" value="NZ_BAABRS010000001.1"/>
</dbReference>
<dbReference type="InterPro" id="IPR050553">
    <property type="entry name" value="Thioredoxin_ResA/DsbE_sf"/>
</dbReference>
<name>A0ABT3PVX8_9BACT</name>
<dbReference type="PANTHER" id="PTHR42852">
    <property type="entry name" value="THIOL:DISULFIDE INTERCHANGE PROTEIN DSBE"/>
    <property type="match status" value="1"/>
</dbReference>
<evidence type="ECO:0000313" key="4">
    <source>
        <dbReference type="Proteomes" id="UP001207337"/>
    </source>
</evidence>
<comment type="caution">
    <text evidence="3">The sequence shown here is derived from an EMBL/GenBank/DDBJ whole genome shotgun (WGS) entry which is preliminary data.</text>
</comment>
<feature type="domain" description="Alkyl hydroperoxide reductase subunit C/ Thiol specific antioxidant" evidence="2">
    <location>
        <begin position="60"/>
        <end position="159"/>
    </location>
</feature>
<dbReference type="InterPro" id="IPR000866">
    <property type="entry name" value="AhpC/TSA"/>
</dbReference>
<organism evidence="3 4">
    <name type="scientific">Fodinibius salicampi</name>
    <dbReference type="NCBI Taxonomy" id="1920655"/>
    <lineage>
        <taxon>Bacteria</taxon>
        <taxon>Pseudomonadati</taxon>
        <taxon>Balneolota</taxon>
        <taxon>Balneolia</taxon>
        <taxon>Balneolales</taxon>
        <taxon>Balneolaceae</taxon>
        <taxon>Fodinibius</taxon>
    </lineage>
</organism>
<accession>A0ABT3PVX8</accession>
<dbReference type="Gene3D" id="3.40.30.10">
    <property type="entry name" value="Glutaredoxin"/>
    <property type="match status" value="1"/>
</dbReference>
<keyword evidence="4" id="KW-1185">Reference proteome</keyword>
<dbReference type="Proteomes" id="UP001207337">
    <property type="component" value="Unassembled WGS sequence"/>
</dbReference>
<dbReference type="EMBL" id="JAJNDC010000001">
    <property type="protein sequence ID" value="MCW9712016.1"/>
    <property type="molecule type" value="Genomic_DNA"/>
</dbReference>
<dbReference type="Pfam" id="PF00578">
    <property type="entry name" value="AhpC-TSA"/>
    <property type="match status" value="1"/>
</dbReference>
<keyword evidence="1" id="KW-0812">Transmembrane</keyword>
<dbReference type="PANTHER" id="PTHR42852:SF17">
    <property type="entry name" value="THIOREDOXIN-LIKE PROTEIN HI_1115"/>
    <property type="match status" value="1"/>
</dbReference>
<feature type="transmembrane region" description="Helical" evidence="1">
    <location>
        <begin position="7"/>
        <end position="28"/>
    </location>
</feature>
<keyword evidence="1" id="KW-0472">Membrane</keyword>
<gene>
    <name evidence="3" type="ORF">LQ318_03780</name>
</gene>
<keyword evidence="1" id="KW-1133">Transmembrane helix</keyword>
<dbReference type="InterPro" id="IPR036249">
    <property type="entry name" value="Thioredoxin-like_sf"/>
</dbReference>